<name>A0A5J5K0W1_9ACTN</name>
<dbReference type="Proteomes" id="UP000327011">
    <property type="component" value="Unassembled WGS sequence"/>
</dbReference>
<dbReference type="RefSeq" id="WP_150934808.1">
    <property type="nucleotide sequence ID" value="NZ_VYTZ01000006.1"/>
</dbReference>
<dbReference type="InterPro" id="IPR036188">
    <property type="entry name" value="FAD/NAD-bd_sf"/>
</dbReference>
<dbReference type="AlphaFoldDB" id="A0A5J5K0W1"/>
<evidence type="ECO:0000259" key="1">
    <source>
        <dbReference type="Pfam" id="PF01494"/>
    </source>
</evidence>
<comment type="caution">
    <text evidence="2">The sequence shown here is derived from an EMBL/GenBank/DDBJ whole genome shotgun (WGS) entry which is preliminary data.</text>
</comment>
<gene>
    <name evidence="2" type="ORF">F5972_18525</name>
</gene>
<reference evidence="2 3" key="1">
    <citation type="submission" date="2019-09" db="EMBL/GenBank/DDBJ databases">
        <title>Screening of Novel Bioactive Compounds from Soil-Associated.</title>
        <authorList>
            <person name="Gong X."/>
        </authorList>
    </citation>
    <scope>NUCLEOTIDE SEQUENCE [LARGE SCALE GENOMIC DNA]</scope>
    <source>
        <strain evidence="2 3">Gxj-6</strain>
    </source>
</reference>
<dbReference type="PANTHER" id="PTHR43422:SF3">
    <property type="entry name" value="THIAMINE THIAZOLE SYNTHASE"/>
    <property type="match status" value="1"/>
</dbReference>
<feature type="domain" description="FAD-binding" evidence="1">
    <location>
        <begin position="9"/>
        <end position="349"/>
    </location>
</feature>
<sequence length="465" mass="50966">MGNRVADRVVLLGGSMCGLLAARVLADAFAEVVIVDRDDLTDVTGPRRGVPHGRHAHGLVARGHQILEGQFPGLTEQMRAAGVEPGDFNGDIRWYVNGRRLKPSRSGLVSVPATRPVLEHHVRLRVRNIPNVVFMEGYDVAGLATTPDGDTVTGARIQRRAEGSREEVLDADLVIDATGRGSRAPAWLADLGYARPEEERVTIGLAYTTRHYRLRSDPFGDDLAIIPAPTPDHPRGAFFYKLPGYGGRIELSLTGMLGDHPPADPEGFEAFARSLPVPEIYEAIRDAEPLDDPVTFRFPASVWRHYERLGRFPERLLVMGDAVCSFNPLYAQGMTVTALESLTLRRHLASGRLPRPAAFLRDVAANVRGPWEFSAGADLGYPGAEGRRTPRTRLANAYVARLQSAAVHDARLGDAFIRAAGLIDPPQALLRPANVARVLRHMWRRPAEDDPETRAVRRSDAVADV</sequence>
<dbReference type="EMBL" id="VYTZ01000006">
    <property type="protein sequence ID" value="KAA9377617.1"/>
    <property type="molecule type" value="Genomic_DNA"/>
</dbReference>
<dbReference type="GO" id="GO:0071949">
    <property type="term" value="F:FAD binding"/>
    <property type="evidence" value="ECO:0007669"/>
    <property type="project" value="InterPro"/>
</dbReference>
<dbReference type="SUPFAM" id="SSF51905">
    <property type="entry name" value="FAD/NAD(P)-binding domain"/>
    <property type="match status" value="1"/>
</dbReference>
<proteinExistence type="predicted"/>
<dbReference type="GO" id="GO:0004497">
    <property type="term" value="F:monooxygenase activity"/>
    <property type="evidence" value="ECO:0007669"/>
    <property type="project" value="UniProtKB-KW"/>
</dbReference>
<dbReference type="PANTHER" id="PTHR43422">
    <property type="entry name" value="THIAMINE THIAZOLE SYNTHASE"/>
    <property type="match status" value="1"/>
</dbReference>
<accession>A0A5J5K0W1</accession>
<dbReference type="InterPro" id="IPR002938">
    <property type="entry name" value="FAD-bd"/>
</dbReference>
<dbReference type="Gene3D" id="3.50.50.60">
    <property type="entry name" value="FAD/NAD(P)-binding domain"/>
    <property type="match status" value="1"/>
</dbReference>
<protein>
    <submittedName>
        <fullName evidence="2">FAD-binding monooxygenase</fullName>
    </submittedName>
</protein>
<keyword evidence="2" id="KW-0560">Oxidoreductase</keyword>
<evidence type="ECO:0000313" key="2">
    <source>
        <dbReference type="EMBL" id="KAA9377617.1"/>
    </source>
</evidence>
<evidence type="ECO:0000313" key="3">
    <source>
        <dbReference type="Proteomes" id="UP000327011"/>
    </source>
</evidence>
<keyword evidence="3" id="KW-1185">Reference proteome</keyword>
<dbReference type="Pfam" id="PF01494">
    <property type="entry name" value="FAD_binding_3"/>
    <property type="match status" value="1"/>
</dbReference>
<keyword evidence="2" id="KW-0503">Monooxygenase</keyword>
<organism evidence="2 3">
    <name type="scientific">Microbispora cellulosiformans</name>
    <dbReference type="NCBI Taxonomy" id="2614688"/>
    <lineage>
        <taxon>Bacteria</taxon>
        <taxon>Bacillati</taxon>
        <taxon>Actinomycetota</taxon>
        <taxon>Actinomycetes</taxon>
        <taxon>Streptosporangiales</taxon>
        <taxon>Streptosporangiaceae</taxon>
        <taxon>Microbispora</taxon>
    </lineage>
</organism>